<dbReference type="InterPro" id="IPR019734">
    <property type="entry name" value="TPR_rpt"/>
</dbReference>
<dbReference type="SUPFAM" id="SSF53448">
    <property type="entry name" value="Nucleotide-diphospho-sugar transferases"/>
    <property type="match status" value="1"/>
</dbReference>
<evidence type="ECO:0000256" key="1">
    <source>
        <dbReference type="PROSITE-ProRule" id="PRU00339"/>
    </source>
</evidence>
<evidence type="ECO:0000313" key="4">
    <source>
        <dbReference type="Proteomes" id="UP000294862"/>
    </source>
</evidence>
<sequence length="329" mass="36346">MQHASAVEQVSVLVRSMDRATLGRTLDSIAAQTWPSVEIVVAAACGHAHRPLPDHHRGRPLRLVRAEADGVLPRPVAANLCLGAACGEWLNFLDDDDEFLPGHLETLLRAPRASGERVVYSRTRVVDPAGATIGHCGFAGFHAQLYYQSRSTPAGTLFHRSLLDEGARFDEQFDLIEDHDFFVNLATRTAFRFVDEVTGIWHAHAGESGAGFGHNYTPERLEPYYAKLREKWKDAFADWTGRPEALLFLGQHALRSGDGERAIDHLERALRLAPNDINALNLCGMANYKTGRLERAEALFLNASRMLPSHAGIAENLAMVRAARKAARK</sequence>
<proteinExistence type="predicted"/>
<dbReference type="EMBL" id="SLWQ01000001">
    <property type="protein sequence ID" value="TCO42696.1"/>
    <property type="molecule type" value="Genomic_DNA"/>
</dbReference>
<feature type="domain" description="Glycosyltransferase 2-like" evidence="2">
    <location>
        <begin position="20"/>
        <end position="136"/>
    </location>
</feature>
<dbReference type="InterPro" id="IPR029044">
    <property type="entry name" value="Nucleotide-diphossugar_trans"/>
</dbReference>
<dbReference type="AlphaFoldDB" id="A0A4R2IER4"/>
<dbReference type="InterPro" id="IPR001173">
    <property type="entry name" value="Glyco_trans_2-like"/>
</dbReference>
<dbReference type="Pfam" id="PF14559">
    <property type="entry name" value="TPR_19"/>
    <property type="match status" value="1"/>
</dbReference>
<dbReference type="InterPro" id="IPR011990">
    <property type="entry name" value="TPR-like_helical_dom_sf"/>
</dbReference>
<dbReference type="Proteomes" id="UP000294862">
    <property type="component" value="Unassembled WGS sequence"/>
</dbReference>
<name>A0A4R2IER4_9GAMM</name>
<gene>
    <name evidence="3" type="ORF">EV148_101102</name>
</gene>
<organism evidence="3 4">
    <name type="scientific">Dokdonella fugitiva</name>
    <dbReference type="NCBI Taxonomy" id="328517"/>
    <lineage>
        <taxon>Bacteria</taxon>
        <taxon>Pseudomonadati</taxon>
        <taxon>Pseudomonadota</taxon>
        <taxon>Gammaproteobacteria</taxon>
        <taxon>Lysobacterales</taxon>
        <taxon>Rhodanobacteraceae</taxon>
        <taxon>Dokdonella</taxon>
    </lineage>
</organism>
<dbReference type="SMART" id="SM00028">
    <property type="entry name" value="TPR"/>
    <property type="match status" value="2"/>
</dbReference>
<dbReference type="InterPro" id="IPR050834">
    <property type="entry name" value="Glycosyltransf_2"/>
</dbReference>
<dbReference type="Gene3D" id="3.90.550.10">
    <property type="entry name" value="Spore Coat Polysaccharide Biosynthesis Protein SpsA, Chain A"/>
    <property type="match status" value="1"/>
</dbReference>
<dbReference type="PANTHER" id="PTHR43685:SF2">
    <property type="entry name" value="GLYCOSYLTRANSFERASE 2-LIKE DOMAIN-CONTAINING PROTEIN"/>
    <property type="match status" value="1"/>
</dbReference>
<dbReference type="PROSITE" id="PS50005">
    <property type="entry name" value="TPR"/>
    <property type="match status" value="1"/>
</dbReference>
<dbReference type="PANTHER" id="PTHR43685">
    <property type="entry name" value="GLYCOSYLTRANSFERASE"/>
    <property type="match status" value="1"/>
</dbReference>
<keyword evidence="1" id="KW-0802">TPR repeat</keyword>
<accession>A0A4R2IER4</accession>
<evidence type="ECO:0000259" key="2">
    <source>
        <dbReference type="Pfam" id="PF00535"/>
    </source>
</evidence>
<dbReference type="RefSeq" id="WP_241987970.1">
    <property type="nucleotide sequence ID" value="NZ_SLWQ01000001.1"/>
</dbReference>
<dbReference type="Pfam" id="PF00535">
    <property type="entry name" value="Glycos_transf_2"/>
    <property type="match status" value="1"/>
</dbReference>
<feature type="repeat" description="TPR" evidence="1">
    <location>
        <begin position="243"/>
        <end position="276"/>
    </location>
</feature>
<dbReference type="SUPFAM" id="SSF48452">
    <property type="entry name" value="TPR-like"/>
    <property type="match status" value="1"/>
</dbReference>
<protein>
    <submittedName>
        <fullName evidence="3">Tetratricopeptide repeat protein</fullName>
    </submittedName>
</protein>
<keyword evidence="4" id="KW-1185">Reference proteome</keyword>
<comment type="caution">
    <text evidence="3">The sequence shown here is derived from an EMBL/GenBank/DDBJ whole genome shotgun (WGS) entry which is preliminary data.</text>
</comment>
<reference evidence="3 4" key="1">
    <citation type="journal article" date="2015" name="Stand. Genomic Sci.">
        <title>Genomic Encyclopedia of Bacterial and Archaeal Type Strains, Phase III: the genomes of soil and plant-associated and newly described type strains.</title>
        <authorList>
            <person name="Whitman W.B."/>
            <person name="Woyke T."/>
            <person name="Klenk H.P."/>
            <person name="Zhou Y."/>
            <person name="Lilburn T.G."/>
            <person name="Beck B.J."/>
            <person name="De Vos P."/>
            <person name="Vandamme P."/>
            <person name="Eisen J.A."/>
            <person name="Garrity G."/>
            <person name="Hugenholtz P."/>
            <person name="Kyrpides N.C."/>
        </authorList>
    </citation>
    <scope>NUCLEOTIDE SEQUENCE [LARGE SCALE GENOMIC DNA]</scope>
    <source>
        <strain evidence="3 4">A3</strain>
    </source>
</reference>
<dbReference type="Gene3D" id="1.25.40.10">
    <property type="entry name" value="Tetratricopeptide repeat domain"/>
    <property type="match status" value="1"/>
</dbReference>
<evidence type="ECO:0000313" key="3">
    <source>
        <dbReference type="EMBL" id="TCO42696.1"/>
    </source>
</evidence>